<organism evidence="2 3">
    <name type="scientific">Trichinella patagoniensis</name>
    <dbReference type="NCBI Taxonomy" id="990121"/>
    <lineage>
        <taxon>Eukaryota</taxon>
        <taxon>Metazoa</taxon>
        <taxon>Ecdysozoa</taxon>
        <taxon>Nematoda</taxon>
        <taxon>Enoplea</taxon>
        <taxon>Dorylaimia</taxon>
        <taxon>Trichinellida</taxon>
        <taxon>Trichinellidae</taxon>
        <taxon>Trichinella</taxon>
    </lineage>
</organism>
<gene>
    <name evidence="2" type="ORF">T12_6727</name>
</gene>
<dbReference type="Proteomes" id="UP000054783">
    <property type="component" value="Unassembled WGS sequence"/>
</dbReference>
<comment type="caution">
    <text evidence="2">The sequence shown here is derived from an EMBL/GenBank/DDBJ whole genome shotgun (WGS) entry which is preliminary data.</text>
</comment>
<feature type="region of interest" description="Disordered" evidence="1">
    <location>
        <begin position="148"/>
        <end position="188"/>
    </location>
</feature>
<feature type="compositionally biased region" description="Basic residues" evidence="1">
    <location>
        <begin position="178"/>
        <end position="188"/>
    </location>
</feature>
<accession>A0A0V0ZHD2</accession>
<evidence type="ECO:0000313" key="3">
    <source>
        <dbReference type="Proteomes" id="UP000054783"/>
    </source>
</evidence>
<dbReference type="EMBL" id="JYDQ01000183">
    <property type="protein sequence ID" value="KRY11791.1"/>
    <property type="molecule type" value="Genomic_DNA"/>
</dbReference>
<keyword evidence="3" id="KW-1185">Reference proteome</keyword>
<name>A0A0V0ZHD2_9BILA</name>
<dbReference type="AlphaFoldDB" id="A0A0V0ZHD2"/>
<protein>
    <submittedName>
        <fullName evidence="2">Uncharacterized protein</fullName>
    </submittedName>
</protein>
<dbReference type="OrthoDB" id="5919498at2759"/>
<evidence type="ECO:0000313" key="2">
    <source>
        <dbReference type="EMBL" id="KRY11791.1"/>
    </source>
</evidence>
<proteinExistence type="predicted"/>
<reference evidence="2 3" key="1">
    <citation type="submission" date="2015-01" db="EMBL/GenBank/DDBJ databases">
        <title>Evolution of Trichinella species and genotypes.</title>
        <authorList>
            <person name="Korhonen P.K."/>
            <person name="Edoardo P."/>
            <person name="Giuseppe L.R."/>
            <person name="Gasser R.B."/>
        </authorList>
    </citation>
    <scope>NUCLEOTIDE SEQUENCE [LARGE SCALE GENOMIC DNA]</scope>
    <source>
        <strain evidence="2">ISS2496</strain>
    </source>
</reference>
<evidence type="ECO:0000256" key="1">
    <source>
        <dbReference type="SAM" id="MobiDB-lite"/>
    </source>
</evidence>
<sequence length="188" mass="22755">MFFGIFVVKRKYCHLEKFFLWLIIFVQKISCSKRDNSLRLKDSDLLKWEHITKERENLTKKAIETKAPERKVVDFSEQEVPRLCRELMTLNHCKLCKKNKKFPKQRFIQNKNEGDFEFLRRVNQVTHTLLEEEMFKIKFGMNDTKQKCQKSIQQNSGYAKRKKINPQHEQRSSLLNRRSSRRKNNTLE</sequence>